<accession>A0ABT6F6Q0</accession>
<sequence length="212" mass="23192">MGIVAQQGETRTPIPAGKYLGVVVGVYDIGTQTGGKFGDKRQVVVTFELHKKKGVCRNEEGQPLLTSKFYNLSFGKKSGLRADVESILGRSFTETEAKAGYDVTDLADKVCWLVVKHETKDDGSIRDFIDSFSLVDEDDPEPTSETDTVVFDRLDPSRPFPKEVPEWIQTMVKKSKEYASPGSSGGGKPAAAPAKKRQTVPADDDDDDDPPY</sequence>
<feature type="region of interest" description="Disordered" evidence="1">
    <location>
        <begin position="173"/>
        <end position="212"/>
    </location>
</feature>
<proteinExistence type="predicted"/>
<comment type="caution">
    <text evidence="2">The sequence shown here is derived from an EMBL/GenBank/DDBJ whole genome shotgun (WGS) entry which is preliminary data.</text>
</comment>
<dbReference type="NCBIfam" id="NF046043">
    <property type="entry name" value="rep_init_NGO0469"/>
    <property type="match status" value="1"/>
</dbReference>
<name>A0ABT6F6Q0_9BACT</name>
<dbReference type="InterPro" id="IPR059222">
    <property type="entry name" value="NGO0469-like"/>
</dbReference>
<reference evidence="2 3" key="1">
    <citation type="submission" date="2023-03" db="EMBL/GenBank/DDBJ databases">
        <title>Paludisphaera mucosa sp. nov. a novel planctomycete from northern fen.</title>
        <authorList>
            <person name="Ivanova A."/>
        </authorList>
    </citation>
    <scope>NUCLEOTIDE SEQUENCE [LARGE SCALE GENOMIC DNA]</scope>
    <source>
        <strain evidence="2 3">Pla2</strain>
    </source>
</reference>
<dbReference type="EMBL" id="JARRAG010000001">
    <property type="protein sequence ID" value="MDG3003271.1"/>
    <property type="molecule type" value="Genomic_DNA"/>
</dbReference>
<organism evidence="2 3">
    <name type="scientific">Paludisphaera mucosa</name>
    <dbReference type="NCBI Taxonomy" id="3030827"/>
    <lineage>
        <taxon>Bacteria</taxon>
        <taxon>Pseudomonadati</taxon>
        <taxon>Planctomycetota</taxon>
        <taxon>Planctomycetia</taxon>
        <taxon>Isosphaerales</taxon>
        <taxon>Isosphaeraceae</taxon>
        <taxon>Paludisphaera</taxon>
    </lineage>
</organism>
<protein>
    <submittedName>
        <fullName evidence="2">Uncharacterized protein</fullName>
    </submittedName>
</protein>
<keyword evidence="3" id="KW-1185">Reference proteome</keyword>
<evidence type="ECO:0000313" key="2">
    <source>
        <dbReference type="EMBL" id="MDG3003271.1"/>
    </source>
</evidence>
<evidence type="ECO:0000313" key="3">
    <source>
        <dbReference type="Proteomes" id="UP001216907"/>
    </source>
</evidence>
<feature type="compositionally biased region" description="Acidic residues" evidence="1">
    <location>
        <begin position="202"/>
        <end position="212"/>
    </location>
</feature>
<evidence type="ECO:0000256" key="1">
    <source>
        <dbReference type="SAM" id="MobiDB-lite"/>
    </source>
</evidence>
<dbReference type="RefSeq" id="WP_277859625.1">
    <property type="nucleotide sequence ID" value="NZ_JARRAG010000001.1"/>
</dbReference>
<gene>
    <name evidence="2" type="ORF">PZE19_05795</name>
</gene>
<dbReference type="Proteomes" id="UP001216907">
    <property type="component" value="Unassembled WGS sequence"/>
</dbReference>